<dbReference type="AlphaFoldDB" id="A0A0J0XZD5"/>
<dbReference type="EMBL" id="KQ087177">
    <property type="protein sequence ID" value="KLT46395.1"/>
    <property type="molecule type" value="Genomic_DNA"/>
</dbReference>
<feature type="region of interest" description="Disordered" evidence="2">
    <location>
        <begin position="62"/>
        <end position="90"/>
    </location>
</feature>
<organism evidence="3 4">
    <name type="scientific">Cutaneotrichosporon oleaginosum</name>
    <dbReference type="NCBI Taxonomy" id="879819"/>
    <lineage>
        <taxon>Eukaryota</taxon>
        <taxon>Fungi</taxon>
        <taxon>Dikarya</taxon>
        <taxon>Basidiomycota</taxon>
        <taxon>Agaricomycotina</taxon>
        <taxon>Tremellomycetes</taxon>
        <taxon>Trichosporonales</taxon>
        <taxon>Trichosporonaceae</taxon>
        <taxon>Cutaneotrichosporon</taxon>
    </lineage>
</organism>
<gene>
    <name evidence="3" type="ORF">CC85DRAFT_1226</name>
</gene>
<sequence>MPSDRWAKHDAAMGELYERVEREKAEADAAKEASAIEQAQYQAQLEAQRAAYLANPAASSETTLVAGHSHQPEQSVATLRHRQADDSEKAAGAWDKFIRWQAKHYRTNLLDKPKPGAPQA</sequence>
<evidence type="ECO:0000313" key="4">
    <source>
        <dbReference type="Proteomes" id="UP000053611"/>
    </source>
</evidence>
<evidence type="ECO:0000256" key="2">
    <source>
        <dbReference type="SAM" id="MobiDB-lite"/>
    </source>
</evidence>
<dbReference type="GeneID" id="28980001"/>
<evidence type="ECO:0000313" key="3">
    <source>
        <dbReference type="EMBL" id="KLT46395.1"/>
    </source>
</evidence>
<name>A0A0J0XZD5_9TREE</name>
<proteinExistence type="predicted"/>
<feature type="coiled-coil region" evidence="1">
    <location>
        <begin position="13"/>
        <end position="42"/>
    </location>
</feature>
<accession>A0A0J0XZD5</accession>
<keyword evidence="4" id="KW-1185">Reference proteome</keyword>
<dbReference type="RefSeq" id="XP_018282886.1">
    <property type="nucleotide sequence ID" value="XM_018419398.1"/>
</dbReference>
<dbReference type="Proteomes" id="UP000053611">
    <property type="component" value="Unassembled WGS sequence"/>
</dbReference>
<reference evidence="3 4" key="1">
    <citation type="submission" date="2015-03" db="EMBL/GenBank/DDBJ databases">
        <title>Genomics and transcriptomics of the oil-accumulating basidiomycete yeast T. oleaginosus allow insights into substrate utilization and the diverse evolutionary trajectories of mating systems in fungi.</title>
        <authorList>
            <consortium name="DOE Joint Genome Institute"/>
            <person name="Kourist R."/>
            <person name="Kracht O."/>
            <person name="Bracharz F."/>
            <person name="Lipzen A."/>
            <person name="Nolan M."/>
            <person name="Ohm R."/>
            <person name="Grigoriev I."/>
            <person name="Sun S."/>
            <person name="Heitman J."/>
            <person name="Bruck T."/>
            <person name="Nowrousian M."/>
        </authorList>
    </citation>
    <scope>NUCLEOTIDE SEQUENCE [LARGE SCALE GENOMIC DNA]</scope>
    <source>
        <strain evidence="3 4">IBC0246</strain>
    </source>
</reference>
<evidence type="ECO:0000256" key="1">
    <source>
        <dbReference type="SAM" id="Coils"/>
    </source>
</evidence>
<keyword evidence="1" id="KW-0175">Coiled coil</keyword>
<protein>
    <submittedName>
        <fullName evidence="3">Uncharacterized protein</fullName>
    </submittedName>
</protein>